<dbReference type="Pfam" id="PF20043">
    <property type="entry name" value="DUF6445"/>
    <property type="match status" value="1"/>
</dbReference>
<name>A0A371RFS4_9PROT</name>
<comment type="caution">
    <text evidence="1">The sequence shown here is derived from an EMBL/GenBank/DDBJ whole genome shotgun (WGS) entry which is preliminary data.</text>
</comment>
<dbReference type="RefSeq" id="WP_116390931.1">
    <property type="nucleotide sequence ID" value="NZ_CAXQPM010000033.1"/>
</dbReference>
<dbReference type="EMBL" id="QUQO01000001">
    <property type="protein sequence ID" value="RFB04302.1"/>
    <property type="molecule type" value="Genomic_DNA"/>
</dbReference>
<reference evidence="1 2" key="1">
    <citation type="submission" date="2018-08" db="EMBL/GenBank/DDBJ databases">
        <title>Parvularcula sp. SM1705, isolated from surface water of the South Sea China.</title>
        <authorList>
            <person name="Sun L."/>
        </authorList>
    </citation>
    <scope>NUCLEOTIDE SEQUENCE [LARGE SCALE GENOMIC DNA]</scope>
    <source>
        <strain evidence="1 2">SM1705</strain>
    </source>
</reference>
<protein>
    <submittedName>
        <fullName evidence="1">Uncharacterized protein</fullName>
    </submittedName>
</protein>
<accession>A0A371RFS4</accession>
<gene>
    <name evidence="1" type="ORF">DX908_02800</name>
</gene>
<organism evidence="1 2">
    <name type="scientific">Parvularcula marina</name>
    <dbReference type="NCBI Taxonomy" id="2292771"/>
    <lineage>
        <taxon>Bacteria</taxon>
        <taxon>Pseudomonadati</taxon>
        <taxon>Pseudomonadota</taxon>
        <taxon>Alphaproteobacteria</taxon>
        <taxon>Parvularculales</taxon>
        <taxon>Parvularculaceae</taxon>
        <taxon>Parvularcula</taxon>
    </lineage>
</organism>
<dbReference type="AlphaFoldDB" id="A0A371RFS4"/>
<dbReference type="InterPro" id="IPR045617">
    <property type="entry name" value="DUF6445"/>
</dbReference>
<keyword evidence="2" id="KW-1185">Reference proteome</keyword>
<dbReference type="InParanoid" id="A0A371RFS4"/>
<dbReference type="Proteomes" id="UP000264589">
    <property type="component" value="Unassembled WGS sequence"/>
</dbReference>
<dbReference type="OrthoDB" id="7630206at2"/>
<evidence type="ECO:0000313" key="1">
    <source>
        <dbReference type="EMBL" id="RFB04302.1"/>
    </source>
</evidence>
<evidence type="ECO:0000313" key="2">
    <source>
        <dbReference type="Proteomes" id="UP000264589"/>
    </source>
</evidence>
<sequence>MSQGAPRAEINHELIGDERLPVLIIDNALSGAERLIDLAAQSDWSVRSQYYPGIRAAAPMDYATALSRALEKPIFEAFGWNGGSLTAEETSFSLVTTPPEQLVPYQRVPHIDGTDICTLAVLHFIGRQDDEETGTSFFRHGRTGFESVNAERHEAYRAATEQDLAEDGEPPEGYIQGSTQRYEQTAFFAGRYNRILVYQGHTLHCGMIPPGFSFNPDPREGRLTVNTFLKYRP</sequence>
<proteinExistence type="predicted"/>